<reference evidence="1 2" key="1">
    <citation type="submission" date="2020-08" db="EMBL/GenBank/DDBJ databases">
        <title>Genomic Encyclopedia of Type Strains, Phase IV (KMG-IV): sequencing the most valuable type-strain genomes for metagenomic binning, comparative biology and taxonomic classification.</title>
        <authorList>
            <person name="Goeker M."/>
        </authorList>
    </citation>
    <scope>NUCLEOTIDE SEQUENCE [LARGE SCALE GENOMIC DNA]</scope>
    <source>
        <strain evidence="1 2">DSM 22548</strain>
    </source>
</reference>
<evidence type="ECO:0000313" key="1">
    <source>
        <dbReference type="EMBL" id="MBB3702315.1"/>
    </source>
</evidence>
<dbReference type="EMBL" id="JACICA010000003">
    <property type="protein sequence ID" value="MBB3702315.1"/>
    <property type="molecule type" value="Genomic_DNA"/>
</dbReference>
<dbReference type="AlphaFoldDB" id="A0A7W5UI43"/>
<sequence length="56" mass="6584">MTNKSGNPLRPPCRERNKDIRRYNKAVGWLPYCVGPRPYSVGRQLYCIFTPQKEVE</sequence>
<proteinExistence type="predicted"/>
<dbReference type="Proteomes" id="UP000541425">
    <property type="component" value="Unassembled WGS sequence"/>
</dbReference>
<dbReference type="RefSeq" id="WP_183695174.1">
    <property type="nucleotide sequence ID" value="NZ_JACICA010000003.1"/>
</dbReference>
<comment type="caution">
    <text evidence="1">The sequence shown here is derived from an EMBL/GenBank/DDBJ whole genome shotgun (WGS) entry which is preliminary data.</text>
</comment>
<gene>
    <name evidence="1" type="ORF">FHS60_000773</name>
</gene>
<organism evidence="1 2">
    <name type="scientific">Alloprevotella rava</name>
    <dbReference type="NCBI Taxonomy" id="671218"/>
    <lineage>
        <taxon>Bacteria</taxon>
        <taxon>Pseudomonadati</taxon>
        <taxon>Bacteroidota</taxon>
        <taxon>Bacteroidia</taxon>
        <taxon>Bacteroidales</taxon>
        <taxon>Prevotellaceae</taxon>
        <taxon>Alloprevotella</taxon>
    </lineage>
</organism>
<accession>A0A7W5UI43</accession>
<protein>
    <submittedName>
        <fullName evidence="1">Uncharacterized protein</fullName>
    </submittedName>
</protein>
<name>A0A7W5UI43_9BACT</name>
<evidence type="ECO:0000313" key="2">
    <source>
        <dbReference type="Proteomes" id="UP000541425"/>
    </source>
</evidence>